<evidence type="ECO:0000259" key="1">
    <source>
        <dbReference type="Pfam" id="PF13456"/>
    </source>
</evidence>
<name>A0A151TVA2_CAJCA</name>
<dbReference type="InterPro" id="IPR036397">
    <property type="entry name" value="RNaseH_sf"/>
</dbReference>
<keyword evidence="4" id="KW-1185">Reference proteome</keyword>
<accession>A0A151TVA2</accession>
<dbReference type="STRING" id="3821.A0A151TVA2"/>
<evidence type="ECO:0000259" key="2">
    <source>
        <dbReference type="Pfam" id="PF13966"/>
    </source>
</evidence>
<dbReference type="InterPro" id="IPR053151">
    <property type="entry name" value="RNase_H-like"/>
</dbReference>
<feature type="domain" description="Reverse transcriptase zinc-binding" evidence="2">
    <location>
        <begin position="30"/>
        <end position="116"/>
    </location>
</feature>
<protein>
    <submittedName>
        <fullName evidence="3">Ribonuclease H protein At1g65750 family</fullName>
    </submittedName>
</protein>
<organism evidence="3 4">
    <name type="scientific">Cajanus cajan</name>
    <name type="common">Pigeon pea</name>
    <name type="synonym">Cajanus indicus</name>
    <dbReference type="NCBI Taxonomy" id="3821"/>
    <lineage>
        <taxon>Eukaryota</taxon>
        <taxon>Viridiplantae</taxon>
        <taxon>Streptophyta</taxon>
        <taxon>Embryophyta</taxon>
        <taxon>Tracheophyta</taxon>
        <taxon>Spermatophyta</taxon>
        <taxon>Magnoliopsida</taxon>
        <taxon>eudicotyledons</taxon>
        <taxon>Gunneridae</taxon>
        <taxon>Pentapetalae</taxon>
        <taxon>rosids</taxon>
        <taxon>fabids</taxon>
        <taxon>Fabales</taxon>
        <taxon>Fabaceae</taxon>
        <taxon>Papilionoideae</taxon>
        <taxon>50 kb inversion clade</taxon>
        <taxon>NPAAA clade</taxon>
        <taxon>indigoferoid/millettioid clade</taxon>
        <taxon>Phaseoleae</taxon>
        <taxon>Cajanus</taxon>
    </lineage>
</organism>
<sequence length="374" mass="42384">MLETIQCLHPPIADNGSDEIIWGPTPDGIFTTKSAFDVVSPPREDSHSAFFRVIWKWKGPERIRLFLWRVLHDSLMTNLARFERGLGPDSTCSICRQEEEDIIHVLRDYKFAKEVWSKIPGGATVSMSINGDFQSWIISNLTRNNQLTPNWSITFAFTLDSIWHRRNKLIFLNSILSVDQVVEEIRMRVDSFFAATSTGEAFMRTPLFSSDHWKCPPERFIKLNGDGAVTKDGYGSCGGVVRDSEGRFIIAFSKSLGRYSIIQSELWALLLGLRLIQNHHLGGQISIESDSKEAVKLIEEGCNRGHPCYDLVKAINDLTLYLSVFSYSYIAREANLVADKLARHRSRLEENMTIFHSPPSFILSLLVADNAVLI</sequence>
<feature type="domain" description="RNase H type-1" evidence="1">
    <location>
        <begin position="224"/>
        <end position="344"/>
    </location>
</feature>
<dbReference type="AlphaFoldDB" id="A0A151TVA2"/>
<dbReference type="OMA" id="WIENINR"/>
<gene>
    <name evidence="3" type="ORF">KK1_010172</name>
</gene>
<dbReference type="EMBL" id="CM003605">
    <property type="protein sequence ID" value="KYP70931.1"/>
    <property type="molecule type" value="Genomic_DNA"/>
</dbReference>
<proteinExistence type="predicted"/>
<dbReference type="PANTHER" id="PTHR47723">
    <property type="entry name" value="OS05G0353850 PROTEIN"/>
    <property type="match status" value="1"/>
</dbReference>
<dbReference type="InterPro" id="IPR026960">
    <property type="entry name" value="RVT-Znf"/>
</dbReference>
<evidence type="ECO:0000313" key="3">
    <source>
        <dbReference type="EMBL" id="KYP70931.1"/>
    </source>
</evidence>
<dbReference type="InterPro" id="IPR012337">
    <property type="entry name" value="RNaseH-like_sf"/>
</dbReference>
<evidence type="ECO:0000313" key="4">
    <source>
        <dbReference type="Proteomes" id="UP000075243"/>
    </source>
</evidence>
<dbReference type="Gene3D" id="3.30.420.10">
    <property type="entry name" value="Ribonuclease H-like superfamily/Ribonuclease H"/>
    <property type="match status" value="1"/>
</dbReference>
<dbReference type="GO" id="GO:0003676">
    <property type="term" value="F:nucleic acid binding"/>
    <property type="evidence" value="ECO:0007669"/>
    <property type="project" value="InterPro"/>
</dbReference>
<dbReference type="Pfam" id="PF13966">
    <property type="entry name" value="zf-RVT"/>
    <property type="match status" value="1"/>
</dbReference>
<dbReference type="PANTHER" id="PTHR47723:SF19">
    <property type="entry name" value="POLYNUCLEOTIDYL TRANSFERASE, RIBONUCLEASE H-LIKE SUPERFAMILY PROTEIN"/>
    <property type="match status" value="1"/>
</dbReference>
<dbReference type="Pfam" id="PF13456">
    <property type="entry name" value="RVT_3"/>
    <property type="match status" value="1"/>
</dbReference>
<dbReference type="CDD" id="cd06222">
    <property type="entry name" value="RNase_H_like"/>
    <property type="match status" value="1"/>
</dbReference>
<reference evidence="3 4" key="1">
    <citation type="journal article" date="2012" name="Nat. Biotechnol.">
        <title>Draft genome sequence of pigeonpea (Cajanus cajan), an orphan legume crop of resource-poor farmers.</title>
        <authorList>
            <person name="Varshney R.K."/>
            <person name="Chen W."/>
            <person name="Li Y."/>
            <person name="Bharti A.K."/>
            <person name="Saxena R.K."/>
            <person name="Schlueter J.A."/>
            <person name="Donoghue M.T."/>
            <person name="Azam S."/>
            <person name="Fan G."/>
            <person name="Whaley A.M."/>
            <person name="Farmer A.D."/>
            <person name="Sheridan J."/>
            <person name="Iwata A."/>
            <person name="Tuteja R."/>
            <person name="Penmetsa R.V."/>
            <person name="Wu W."/>
            <person name="Upadhyaya H.D."/>
            <person name="Yang S.P."/>
            <person name="Shah T."/>
            <person name="Saxena K.B."/>
            <person name="Michael T."/>
            <person name="McCombie W.R."/>
            <person name="Yang B."/>
            <person name="Zhang G."/>
            <person name="Yang H."/>
            <person name="Wang J."/>
            <person name="Spillane C."/>
            <person name="Cook D.R."/>
            <person name="May G.D."/>
            <person name="Xu X."/>
            <person name="Jackson S.A."/>
        </authorList>
    </citation>
    <scope>NUCLEOTIDE SEQUENCE [LARGE SCALE GENOMIC DNA]</scope>
    <source>
        <strain evidence="4">cv. Asha</strain>
    </source>
</reference>
<dbReference type="Gramene" id="C.cajan_09889.t">
    <property type="protein sequence ID" value="C.cajan_09889.t.cds1"/>
    <property type="gene ID" value="C.cajan_09889"/>
</dbReference>
<dbReference type="Proteomes" id="UP000075243">
    <property type="component" value="Chromosome 3"/>
</dbReference>
<dbReference type="InterPro" id="IPR044730">
    <property type="entry name" value="RNase_H-like_dom_plant"/>
</dbReference>
<dbReference type="GO" id="GO:0004523">
    <property type="term" value="F:RNA-DNA hybrid ribonuclease activity"/>
    <property type="evidence" value="ECO:0007669"/>
    <property type="project" value="InterPro"/>
</dbReference>
<dbReference type="SUPFAM" id="SSF53098">
    <property type="entry name" value="Ribonuclease H-like"/>
    <property type="match status" value="1"/>
</dbReference>
<dbReference type="InterPro" id="IPR002156">
    <property type="entry name" value="RNaseH_domain"/>
</dbReference>